<name>A0ABW1QBC5_9CORY</name>
<keyword evidence="1" id="KW-0812">Transmembrane</keyword>
<evidence type="ECO:0000313" key="4">
    <source>
        <dbReference type="Proteomes" id="UP001596244"/>
    </source>
</evidence>
<organism evidence="3 4">
    <name type="scientific">Corynebacterium nasicanis</name>
    <dbReference type="NCBI Taxonomy" id="1448267"/>
    <lineage>
        <taxon>Bacteria</taxon>
        <taxon>Bacillati</taxon>
        <taxon>Actinomycetota</taxon>
        <taxon>Actinomycetes</taxon>
        <taxon>Mycobacteriales</taxon>
        <taxon>Corynebacteriaceae</taxon>
        <taxon>Corynebacterium</taxon>
    </lineage>
</organism>
<evidence type="ECO:0000313" key="3">
    <source>
        <dbReference type="EMBL" id="MFC6146704.1"/>
    </source>
</evidence>
<feature type="transmembrane region" description="Helical" evidence="1">
    <location>
        <begin position="279"/>
        <end position="300"/>
    </location>
</feature>
<keyword evidence="1" id="KW-1133">Transmembrane helix</keyword>
<keyword evidence="3" id="KW-0282">Flagellum</keyword>
<keyword evidence="4" id="KW-1185">Reference proteome</keyword>
<feature type="transmembrane region" description="Helical" evidence="1">
    <location>
        <begin position="368"/>
        <end position="386"/>
    </location>
</feature>
<feature type="transmembrane region" description="Helical" evidence="1">
    <location>
        <begin position="94"/>
        <end position="117"/>
    </location>
</feature>
<gene>
    <name evidence="3" type="primary">zomB</name>
    <name evidence="3" type="ORF">ACFPUZ_07785</name>
</gene>
<feature type="domain" description="Terminal beta-(1-&gt;2)-arabinofuranosyltransferase C-terminal" evidence="2">
    <location>
        <begin position="434"/>
        <end position="615"/>
    </location>
</feature>
<sequence length="639" mass="70357">MSTPPARIPSPASLTLWSGAGAALLLGILAFIGGWRRRWMSDDGLIVLRTVRNLLAGNGPVFNAGERVEANTSTLWQYLIYLVALVSDARLEVIAMWLALLFTTLALGIGAWGTALLHSRRPALLLIPAGGLVYLALPPARDFATSGLEWGLSLLWIATLWWLLVRWAQHTPRVGRHAAGPATDRLTYALAFWTGLSWLVRPELALYGGLAGLLLLVAASSWRQRALILAVALPVPAGYQIFRMGYYGLLTPHTAVAKSAGDSEWASGWAYVQDLADPYFLWLALALLVALGAVTLWRLSASPATEKLRLRSPLAVTLLIFAAGTIHLLYVLRVGGDFMHGRMLLLPLFALLLPVALVPLSDLRRTSVRMDALAALGLAAVCWWSVSTTLTGHPVDWETDYEELGIVDERDFWTFATFRDKNDPPRFATDFLTAKAMNDYPEAMERAMAEDAGLVTMFLLNEEEFSWTTAPRIPREFTEGDPTGLVGSPPTVFHINLGMTSMNAPLEMRVLDTVGLTTPLAARQPRDPDARVGHDKWLPLSWQAADTSLHLDFLPPWYDPAETGQAREALQTPAIAELMASYREPMGPKRFLRNIGFALTEGRTLELSLDPAEVIEDLGPVTPGIRLVWEHEFLPEVPR</sequence>
<evidence type="ECO:0000259" key="2">
    <source>
        <dbReference type="Pfam" id="PF26371"/>
    </source>
</evidence>
<comment type="caution">
    <text evidence="3">The sequence shown here is derived from an EMBL/GenBank/DDBJ whole genome shotgun (WGS) entry which is preliminary data.</text>
</comment>
<feature type="transmembrane region" description="Helical" evidence="1">
    <location>
        <begin position="12"/>
        <end position="32"/>
    </location>
</feature>
<feature type="transmembrane region" description="Helical" evidence="1">
    <location>
        <begin position="198"/>
        <end position="219"/>
    </location>
</feature>
<proteinExistence type="predicted"/>
<feature type="transmembrane region" description="Helical" evidence="1">
    <location>
        <begin position="312"/>
        <end position="332"/>
    </location>
</feature>
<reference evidence="4" key="1">
    <citation type="journal article" date="2019" name="Int. J. Syst. Evol. Microbiol.">
        <title>The Global Catalogue of Microorganisms (GCM) 10K type strain sequencing project: providing services to taxonomists for standard genome sequencing and annotation.</title>
        <authorList>
            <consortium name="The Broad Institute Genomics Platform"/>
            <consortium name="The Broad Institute Genome Sequencing Center for Infectious Disease"/>
            <person name="Wu L."/>
            <person name="Ma J."/>
        </authorList>
    </citation>
    <scope>NUCLEOTIDE SEQUENCE [LARGE SCALE GENOMIC DNA]</scope>
    <source>
        <strain evidence="4">CCUG 51943</strain>
    </source>
</reference>
<dbReference type="EMBL" id="JBHSQE010000005">
    <property type="protein sequence ID" value="MFC6146704.1"/>
    <property type="molecule type" value="Genomic_DNA"/>
</dbReference>
<dbReference type="Proteomes" id="UP001596244">
    <property type="component" value="Unassembled WGS sequence"/>
</dbReference>
<dbReference type="RefSeq" id="WP_377001293.1">
    <property type="nucleotide sequence ID" value="NZ_JBHSQE010000005.1"/>
</dbReference>
<protein>
    <submittedName>
        <fullName evidence="3">Flagellar motor control protein ZomB</fullName>
    </submittedName>
</protein>
<evidence type="ECO:0000256" key="1">
    <source>
        <dbReference type="SAM" id="Phobius"/>
    </source>
</evidence>
<dbReference type="InterPro" id="IPR058983">
    <property type="entry name" value="AftB_C"/>
</dbReference>
<keyword evidence="1" id="KW-0472">Membrane</keyword>
<feature type="transmembrane region" description="Helical" evidence="1">
    <location>
        <begin position="123"/>
        <end position="140"/>
    </location>
</feature>
<dbReference type="Pfam" id="PF26371">
    <property type="entry name" value="AftB_C"/>
    <property type="match status" value="1"/>
</dbReference>
<accession>A0ABW1QBC5</accession>
<dbReference type="NCBIfam" id="NF041480">
    <property type="entry name" value="flag_mot_ctl_ZomB"/>
    <property type="match status" value="1"/>
</dbReference>
<feature type="transmembrane region" description="Helical" evidence="1">
    <location>
        <begin position="226"/>
        <end position="242"/>
    </location>
</feature>
<feature type="transmembrane region" description="Helical" evidence="1">
    <location>
        <begin position="344"/>
        <end position="361"/>
    </location>
</feature>
<dbReference type="InterPro" id="IPR048243">
    <property type="entry name" value="AftB-like"/>
</dbReference>
<keyword evidence="3" id="KW-0966">Cell projection</keyword>
<keyword evidence="3" id="KW-0969">Cilium</keyword>